<dbReference type="InterPro" id="IPR011990">
    <property type="entry name" value="TPR-like_helical_dom_sf"/>
</dbReference>
<feature type="domain" description="RagB/SusD" evidence="7">
    <location>
        <begin position="351"/>
        <end position="668"/>
    </location>
</feature>
<reference evidence="9 10" key="1">
    <citation type="submission" date="2018-03" db="EMBL/GenBank/DDBJ databases">
        <title>Genomic Encyclopedia of Archaeal and Bacterial Type Strains, Phase II (KMG-II): from individual species to whole genera.</title>
        <authorList>
            <person name="Goeker M."/>
        </authorList>
    </citation>
    <scope>NUCLEOTIDE SEQUENCE [LARGE SCALE GENOMIC DNA]</scope>
    <source>
        <strain evidence="9 10">DSM 100214</strain>
    </source>
</reference>
<gene>
    <name evidence="9" type="ORF">CLV62_1275</name>
</gene>
<dbReference type="SUPFAM" id="SSF48452">
    <property type="entry name" value="TPR-like"/>
    <property type="match status" value="1"/>
</dbReference>
<dbReference type="PROSITE" id="PS51257">
    <property type="entry name" value="PROKAR_LIPOPROTEIN"/>
    <property type="match status" value="1"/>
</dbReference>
<feature type="domain" description="SusD-like N-terminal" evidence="8">
    <location>
        <begin position="41"/>
        <end position="235"/>
    </location>
</feature>
<dbReference type="GO" id="GO:0009279">
    <property type="term" value="C:cell outer membrane"/>
    <property type="evidence" value="ECO:0007669"/>
    <property type="project" value="UniProtKB-SubCell"/>
</dbReference>
<dbReference type="Pfam" id="PF07980">
    <property type="entry name" value="SusD_RagB"/>
    <property type="match status" value="1"/>
</dbReference>
<sequence length="678" mass="76730">MKLYNYLIKFCTCIMVSSLFVACTDDLNQSPLSTIPPEIYFESESQLESYVNNLYAPRNQWDNGNDQEFDVHGNWSFGTFGLDNNTDNMNNKTSANHFIPGEWRVDQTGGEWAFTFIYKCNYFLKHAQEKLDAGKITGTRVNIDQSFGEVYFFRAFEYFKKLQRVGDFPIVTEPLPNEMAPLIEASKRQPRTEVAKFILADLDKAISLLKENPDGGRKNRISLYAAYMLKSRVALYEGTWMKYFKGTAFVPGGTGWPGAAKDYNSGYTIANYDAVMNDFFQQCIDASKIVADKYPLVTNNGVLQQSITDVENPYHNMFGNTDLRGYSEVILWKQYDRGLGITHNVPIAAQTGGYVNGLTRGYVDNFLLDNGKPIYADPSRYAGDDYIADVRKNRDGRLWLFLKEPQQKNMLFNTEGAGRANPIEGYPNITSSNAEVGYGTGYAIRKGGTFDGRQFTDNGGCYTGSIVFRSAEAYLNYIEAYYEKNNSLDGVATQYWKSLRDRAKVNNDFNITIASTDMSKEALNDWGAYSAGQLISPTLYNIRRERRSELMAEGLRMADLRRWRSLDQLIARPYHLEGMKLWGPMKAWYVDDKGVSILKYGVVDANVSGPEQSVYMRPQEINPNSLVLKQGGCKWAMAHYLYPIAIQHFLITSSGGVESSPIYQNPYWSLVANEGAIQ</sequence>
<keyword evidence="3 6" id="KW-0732">Signal</keyword>
<evidence type="ECO:0000259" key="7">
    <source>
        <dbReference type="Pfam" id="PF07980"/>
    </source>
</evidence>
<dbReference type="InterPro" id="IPR033985">
    <property type="entry name" value="SusD-like_N"/>
</dbReference>
<dbReference type="Proteomes" id="UP000247973">
    <property type="component" value="Unassembled WGS sequence"/>
</dbReference>
<evidence type="ECO:0000313" key="9">
    <source>
        <dbReference type="EMBL" id="PXV61006.1"/>
    </source>
</evidence>
<keyword evidence="10" id="KW-1185">Reference proteome</keyword>
<feature type="signal peptide" evidence="6">
    <location>
        <begin position="1"/>
        <end position="22"/>
    </location>
</feature>
<feature type="chain" id="PRO_5016075909" evidence="6">
    <location>
        <begin position="23"/>
        <end position="678"/>
    </location>
</feature>
<dbReference type="InterPro" id="IPR012944">
    <property type="entry name" value="SusD_RagB_dom"/>
</dbReference>
<evidence type="ECO:0000256" key="6">
    <source>
        <dbReference type="SAM" id="SignalP"/>
    </source>
</evidence>
<evidence type="ECO:0000256" key="1">
    <source>
        <dbReference type="ARBA" id="ARBA00004442"/>
    </source>
</evidence>
<dbReference type="Pfam" id="PF14322">
    <property type="entry name" value="SusD-like_3"/>
    <property type="match status" value="1"/>
</dbReference>
<comment type="subcellular location">
    <subcellularLocation>
        <location evidence="1">Cell outer membrane</location>
    </subcellularLocation>
</comment>
<evidence type="ECO:0000259" key="8">
    <source>
        <dbReference type="Pfam" id="PF14322"/>
    </source>
</evidence>
<comment type="similarity">
    <text evidence="2">Belongs to the SusD family.</text>
</comment>
<dbReference type="OrthoDB" id="5694214at2"/>
<evidence type="ECO:0000313" key="10">
    <source>
        <dbReference type="Proteomes" id="UP000247973"/>
    </source>
</evidence>
<evidence type="ECO:0000256" key="3">
    <source>
        <dbReference type="ARBA" id="ARBA00022729"/>
    </source>
</evidence>
<protein>
    <submittedName>
        <fullName evidence="9">Putative outer membrane starch-binding protein</fullName>
    </submittedName>
</protein>
<evidence type="ECO:0000256" key="4">
    <source>
        <dbReference type="ARBA" id="ARBA00023136"/>
    </source>
</evidence>
<comment type="caution">
    <text evidence="9">The sequence shown here is derived from an EMBL/GenBank/DDBJ whole genome shotgun (WGS) entry which is preliminary data.</text>
</comment>
<evidence type="ECO:0000256" key="5">
    <source>
        <dbReference type="ARBA" id="ARBA00023237"/>
    </source>
</evidence>
<proteinExistence type="inferred from homology"/>
<name>A0A2V3PRU5_9BACT</name>
<keyword evidence="4" id="KW-0472">Membrane</keyword>
<accession>A0A2V3PRU5</accession>
<organism evidence="9 10">
    <name type="scientific">Dysgonomonas alginatilytica</name>
    <dbReference type="NCBI Taxonomy" id="1605892"/>
    <lineage>
        <taxon>Bacteria</taxon>
        <taxon>Pseudomonadati</taxon>
        <taxon>Bacteroidota</taxon>
        <taxon>Bacteroidia</taxon>
        <taxon>Bacteroidales</taxon>
        <taxon>Dysgonomonadaceae</taxon>
        <taxon>Dysgonomonas</taxon>
    </lineage>
</organism>
<dbReference type="EMBL" id="QICL01000027">
    <property type="protein sequence ID" value="PXV61006.1"/>
    <property type="molecule type" value="Genomic_DNA"/>
</dbReference>
<keyword evidence="5" id="KW-0998">Cell outer membrane</keyword>
<dbReference type="AlphaFoldDB" id="A0A2V3PRU5"/>
<dbReference type="RefSeq" id="WP_110311942.1">
    <property type="nucleotide sequence ID" value="NZ_QICL01000027.1"/>
</dbReference>
<dbReference type="Gene3D" id="1.25.40.390">
    <property type="match status" value="1"/>
</dbReference>
<evidence type="ECO:0000256" key="2">
    <source>
        <dbReference type="ARBA" id="ARBA00006275"/>
    </source>
</evidence>